<gene>
    <name evidence="1" type="ORF">S01H1_03749</name>
</gene>
<comment type="caution">
    <text evidence="1">The sequence shown here is derived from an EMBL/GenBank/DDBJ whole genome shotgun (WGS) entry which is preliminary data.</text>
</comment>
<dbReference type="InterPro" id="IPR015421">
    <property type="entry name" value="PyrdxlP-dep_Trfase_major"/>
</dbReference>
<sequence length="467" mass="51600">MTAKNVIKACPELVPKVRSRRDAGNHNLTRREFLSTSCLALSGTALALSAQKLPGKESTTSNTMPNIDPGYIGPQFFDKREEEALLDVLEARSPFRFWGQGKPEKVLRFEENFAKYMGARFGLGVTSGTAALDCAVASLGIGPGDEVIVPAYTWWSDYTCVVHAGALPVFADIDRTLNIDPKDFERKITPRTKAVIAVHLLGGPCDMDPIMETARKRGVAVLEDCAQCVGGSYRGKILGSLGNVGIYSFQVNKMITSGEGGALVTSDPAIYERAARFHHMGLIHGLFLDRAGPSRVKTFAGENFRMSEFTGAVLGAQLSKLDTMLAQLRRNAEAVYDGIETIVGIRLRHRPDPEGDIGYGVYFEMKDKAVRNRCIRELRKRRIPASTLTGSVLLPVHESVINKRTRHPDWPSFNSPQGKKIKYGPDSCRQTLGIFDRFVQVRIGAKYTQRVNDYIIDAIRRVYNSLA</sequence>
<reference evidence="1" key="1">
    <citation type="journal article" date="2014" name="Front. Microbiol.">
        <title>High frequency of phylogenetically diverse reductive dehalogenase-homologous genes in deep subseafloor sedimentary metagenomes.</title>
        <authorList>
            <person name="Kawai M."/>
            <person name="Futagami T."/>
            <person name="Toyoda A."/>
            <person name="Takaki Y."/>
            <person name="Nishi S."/>
            <person name="Hori S."/>
            <person name="Arai W."/>
            <person name="Tsubouchi T."/>
            <person name="Morono Y."/>
            <person name="Uchiyama I."/>
            <person name="Ito T."/>
            <person name="Fujiyama A."/>
            <person name="Inagaki F."/>
            <person name="Takami H."/>
        </authorList>
    </citation>
    <scope>NUCLEOTIDE SEQUENCE</scope>
    <source>
        <strain evidence="1">Expedition CK06-06</strain>
    </source>
</reference>
<proteinExistence type="predicted"/>
<dbReference type="Gene3D" id="3.90.1150.10">
    <property type="entry name" value="Aspartate Aminotransferase, domain 1"/>
    <property type="match status" value="1"/>
</dbReference>
<protein>
    <recommendedName>
        <fullName evidence="2">Glutamine--scyllo-inositol aminotransferase</fullName>
    </recommendedName>
</protein>
<dbReference type="InterPro" id="IPR000653">
    <property type="entry name" value="DegT/StrS_aminotransferase"/>
</dbReference>
<dbReference type="GO" id="GO:0030170">
    <property type="term" value="F:pyridoxal phosphate binding"/>
    <property type="evidence" value="ECO:0007669"/>
    <property type="project" value="TreeGrafter"/>
</dbReference>
<dbReference type="GO" id="GO:0008483">
    <property type="term" value="F:transaminase activity"/>
    <property type="evidence" value="ECO:0007669"/>
    <property type="project" value="TreeGrafter"/>
</dbReference>
<dbReference type="GO" id="GO:0000271">
    <property type="term" value="P:polysaccharide biosynthetic process"/>
    <property type="evidence" value="ECO:0007669"/>
    <property type="project" value="TreeGrafter"/>
</dbReference>
<dbReference type="Pfam" id="PF01041">
    <property type="entry name" value="DegT_DnrJ_EryC1"/>
    <property type="match status" value="1"/>
</dbReference>
<accession>X0SFS9</accession>
<evidence type="ECO:0008006" key="2">
    <source>
        <dbReference type="Google" id="ProtNLM"/>
    </source>
</evidence>
<dbReference type="PANTHER" id="PTHR30244">
    <property type="entry name" value="TRANSAMINASE"/>
    <property type="match status" value="1"/>
</dbReference>
<dbReference type="SUPFAM" id="SSF53383">
    <property type="entry name" value="PLP-dependent transferases"/>
    <property type="match status" value="1"/>
</dbReference>
<dbReference type="CDD" id="cd00616">
    <property type="entry name" value="AHBA_syn"/>
    <property type="match status" value="1"/>
</dbReference>
<dbReference type="AlphaFoldDB" id="X0SFS9"/>
<dbReference type="EMBL" id="BARS01002019">
    <property type="protein sequence ID" value="GAF79864.1"/>
    <property type="molecule type" value="Genomic_DNA"/>
</dbReference>
<name>X0SFS9_9ZZZZ</name>
<dbReference type="Gene3D" id="3.40.640.10">
    <property type="entry name" value="Type I PLP-dependent aspartate aminotransferase-like (Major domain)"/>
    <property type="match status" value="1"/>
</dbReference>
<dbReference type="InterPro" id="IPR015424">
    <property type="entry name" value="PyrdxlP-dep_Trfase"/>
</dbReference>
<dbReference type="InterPro" id="IPR015422">
    <property type="entry name" value="PyrdxlP-dep_Trfase_small"/>
</dbReference>
<evidence type="ECO:0000313" key="1">
    <source>
        <dbReference type="EMBL" id="GAF79864.1"/>
    </source>
</evidence>
<organism evidence="1">
    <name type="scientific">marine sediment metagenome</name>
    <dbReference type="NCBI Taxonomy" id="412755"/>
    <lineage>
        <taxon>unclassified sequences</taxon>
        <taxon>metagenomes</taxon>
        <taxon>ecological metagenomes</taxon>
    </lineage>
</organism>
<dbReference type="PANTHER" id="PTHR30244:SF34">
    <property type="entry name" value="DTDP-4-AMINO-4,6-DIDEOXYGALACTOSE TRANSAMINASE"/>
    <property type="match status" value="1"/>
</dbReference>